<keyword evidence="9" id="KW-0472">Membrane</keyword>
<evidence type="ECO:0000256" key="2">
    <source>
        <dbReference type="ARBA" id="ARBA00022617"/>
    </source>
</evidence>
<gene>
    <name evidence="10" type="ORF">CISIN_1g009899mg</name>
</gene>
<feature type="transmembrane region" description="Helical" evidence="9">
    <location>
        <begin position="227"/>
        <end position="246"/>
    </location>
</feature>
<accession>A0A067H9F9</accession>
<dbReference type="GO" id="GO:0020037">
    <property type="term" value="F:heme binding"/>
    <property type="evidence" value="ECO:0007669"/>
    <property type="project" value="InterPro"/>
</dbReference>
<evidence type="ECO:0000256" key="6">
    <source>
        <dbReference type="ARBA" id="ARBA00023033"/>
    </source>
</evidence>
<dbReference type="PRINTS" id="PR00463">
    <property type="entry name" value="EP450I"/>
</dbReference>
<keyword evidence="2 7" id="KW-0349">Heme</keyword>
<comment type="cofactor">
    <cofactor evidence="7">
        <name>heme</name>
        <dbReference type="ChEBI" id="CHEBI:30413"/>
    </cofactor>
</comment>
<dbReference type="CDD" id="cd20654">
    <property type="entry name" value="CYP82"/>
    <property type="match status" value="1"/>
</dbReference>
<dbReference type="GO" id="GO:0016709">
    <property type="term" value="F:oxidoreductase activity, acting on paired donors, with incorporation or reduction of molecular oxygen, NAD(P)H as one donor, and incorporation of one atom of oxygen"/>
    <property type="evidence" value="ECO:0007669"/>
    <property type="project" value="UniProtKB-ARBA"/>
</dbReference>
<evidence type="ECO:0000256" key="4">
    <source>
        <dbReference type="ARBA" id="ARBA00023002"/>
    </source>
</evidence>
<sequence>MNFLLPYLDTSIVVVGACATLVVFYYLQKWSNTGKKPPEAAGKWPMIGHLHLLAGPQLPHLALGALADKYGPLFSIRIGVHPALVVSSWEMAKELFTKHDVDISSRPKLTVGKLLGHNYANFGFSPYNAYWREMRKITASELLSNRRLELLKHIRATEVDGEIKEIYKIWTKKKNESDQILLEMKKWFGDLNLNVILMMIAGKRYFGARAENDETEVRRYRAAIRNFFLLGGVFLVRDALPFLGWLDIGGYEKAMKKTAKELDSLIEEWIEEHRRKKESGANLDLDFIDVLLSVLEGEGVDLSDFDVDTVIKATTMTIIVGATDTTTVNLTWALSLLLNNRRELEKVKKELDSVVGKERLLCESDIEKLVYLQAVIKETLRLYPAGPLAGARQFTEDCTVAEYHVPKGTRLVLNLWKLQTDPRVWSDPLEFKPERFLTAHKDVDVKGQHFELLPFGGGRRACPGISFALQMSHLALAAFLHAFDISTPGEAWVDMTGTAGLTNIRATPLEILLKPRLPSSLYE</sequence>
<keyword evidence="4 8" id="KW-0560">Oxidoreductase</keyword>
<dbReference type="InterPro" id="IPR050651">
    <property type="entry name" value="Plant_Cytochrome_P450_Monoox"/>
</dbReference>
<proteinExistence type="inferred from homology"/>
<evidence type="ECO:0000256" key="1">
    <source>
        <dbReference type="ARBA" id="ARBA00010617"/>
    </source>
</evidence>
<dbReference type="PaxDb" id="2711-XP_006473406.1"/>
<keyword evidence="9" id="KW-0812">Transmembrane</keyword>
<evidence type="ECO:0008006" key="12">
    <source>
        <dbReference type="Google" id="ProtNLM"/>
    </source>
</evidence>
<protein>
    <recommendedName>
        <fullName evidence="12">Cytochrome P450</fullName>
    </recommendedName>
</protein>
<dbReference type="PANTHER" id="PTHR47947">
    <property type="entry name" value="CYTOCHROME P450 82C3-RELATED"/>
    <property type="match status" value="1"/>
</dbReference>
<dbReference type="PRINTS" id="PR00385">
    <property type="entry name" value="P450"/>
</dbReference>
<name>A0A067H9F9_CITSI</name>
<evidence type="ECO:0000256" key="9">
    <source>
        <dbReference type="SAM" id="Phobius"/>
    </source>
</evidence>
<evidence type="ECO:0000256" key="3">
    <source>
        <dbReference type="ARBA" id="ARBA00022723"/>
    </source>
</evidence>
<keyword evidence="5 7" id="KW-0408">Iron</keyword>
<keyword evidence="9" id="KW-1133">Transmembrane helix</keyword>
<dbReference type="EMBL" id="KK784874">
    <property type="protein sequence ID" value="KDO84377.1"/>
    <property type="molecule type" value="Genomic_DNA"/>
</dbReference>
<feature type="transmembrane region" description="Helical" evidence="9">
    <location>
        <begin position="6"/>
        <end position="27"/>
    </location>
</feature>
<evidence type="ECO:0000256" key="8">
    <source>
        <dbReference type="RuleBase" id="RU000461"/>
    </source>
</evidence>
<keyword evidence="3 7" id="KW-0479">Metal-binding</keyword>
<dbReference type="AlphaFoldDB" id="A0A067H9F9"/>
<reference evidence="10 11" key="1">
    <citation type="submission" date="2014-04" db="EMBL/GenBank/DDBJ databases">
        <authorList>
            <consortium name="International Citrus Genome Consortium"/>
            <person name="Gmitter F."/>
            <person name="Chen C."/>
            <person name="Farmerie W."/>
            <person name="Harkins T."/>
            <person name="Desany B."/>
            <person name="Mohiuddin M."/>
            <person name="Kodira C."/>
            <person name="Borodovsky M."/>
            <person name="Lomsadze A."/>
            <person name="Burns P."/>
            <person name="Jenkins J."/>
            <person name="Prochnik S."/>
            <person name="Shu S."/>
            <person name="Chapman J."/>
            <person name="Pitluck S."/>
            <person name="Schmutz J."/>
            <person name="Rokhsar D."/>
        </authorList>
    </citation>
    <scope>NUCLEOTIDE SEQUENCE</scope>
</reference>
<evidence type="ECO:0000313" key="11">
    <source>
        <dbReference type="Proteomes" id="UP000027120"/>
    </source>
</evidence>
<dbReference type="eggNOG" id="KOG0156">
    <property type="taxonomic scope" value="Eukaryota"/>
</dbReference>
<comment type="similarity">
    <text evidence="1 8">Belongs to the cytochrome P450 family.</text>
</comment>
<keyword evidence="6 8" id="KW-0503">Monooxygenase</keyword>
<dbReference type="PROSITE" id="PS00086">
    <property type="entry name" value="CYTOCHROME_P450"/>
    <property type="match status" value="1"/>
</dbReference>
<dbReference type="GO" id="GO:0004497">
    <property type="term" value="F:monooxygenase activity"/>
    <property type="evidence" value="ECO:0000318"/>
    <property type="project" value="GO_Central"/>
</dbReference>
<dbReference type="STRING" id="2711.A0A067H9F9"/>
<dbReference type="Pfam" id="PF00067">
    <property type="entry name" value="p450"/>
    <property type="match status" value="1"/>
</dbReference>
<dbReference type="Proteomes" id="UP000027120">
    <property type="component" value="Unassembled WGS sequence"/>
</dbReference>
<keyword evidence="11" id="KW-1185">Reference proteome</keyword>
<dbReference type="InterPro" id="IPR036396">
    <property type="entry name" value="Cyt_P450_sf"/>
</dbReference>
<dbReference type="FunFam" id="1.10.630.10:FF:000026">
    <property type="entry name" value="Cytochrome P450 82C4"/>
    <property type="match status" value="1"/>
</dbReference>
<dbReference type="SUPFAM" id="SSF48264">
    <property type="entry name" value="Cytochrome P450"/>
    <property type="match status" value="1"/>
</dbReference>
<feature type="binding site" description="axial binding residue" evidence="7">
    <location>
        <position position="462"/>
    </location>
    <ligand>
        <name>heme</name>
        <dbReference type="ChEBI" id="CHEBI:30413"/>
    </ligand>
    <ligandPart>
        <name>Fe</name>
        <dbReference type="ChEBI" id="CHEBI:18248"/>
    </ligandPart>
</feature>
<evidence type="ECO:0000256" key="7">
    <source>
        <dbReference type="PIRSR" id="PIRSR602401-1"/>
    </source>
</evidence>
<dbReference type="InterPro" id="IPR001128">
    <property type="entry name" value="Cyt_P450"/>
</dbReference>
<evidence type="ECO:0000256" key="5">
    <source>
        <dbReference type="ARBA" id="ARBA00023004"/>
    </source>
</evidence>
<dbReference type="InterPro" id="IPR002401">
    <property type="entry name" value="Cyt_P450_E_grp-I"/>
</dbReference>
<dbReference type="InterPro" id="IPR017972">
    <property type="entry name" value="Cyt_P450_CS"/>
</dbReference>
<dbReference type="Gene3D" id="1.10.630.10">
    <property type="entry name" value="Cytochrome P450"/>
    <property type="match status" value="1"/>
</dbReference>
<dbReference type="GO" id="GO:0005506">
    <property type="term" value="F:iron ion binding"/>
    <property type="evidence" value="ECO:0007669"/>
    <property type="project" value="InterPro"/>
</dbReference>
<dbReference type="SMR" id="A0A067H9F9"/>
<dbReference type="PANTHER" id="PTHR47947:SF39">
    <property type="entry name" value="CYTOCHROME P450"/>
    <property type="match status" value="1"/>
</dbReference>
<evidence type="ECO:0000313" key="10">
    <source>
        <dbReference type="EMBL" id="KDO84377.1"/>
    </source>
</evidence>
<organism evidence="10 11">
    <name type="scientific">Citrus sinensis</name>
    <name type="common">Sweet orange</name>
    <name type="synonym">Citrus aurantium var. sinensis</name>
    <dbReference type="NCBI Taxonomy" id="2711"/>
    <lineage>
        <taxon>Eukaryota</taxon>
        <taxon>Viridiplantae</taxon>
        <taxon>Streptophyta</taxon>
        <taxon>Embryophyta</taxon>
        <taxon>Tracheophyta</taxon>
        <taxon>Spermatophyta</taxon>
        <taxon>Magnoliopsida</taxon>
        <taxon>eudicotyledons</taxon>
        <taxon>Gunneridae</taxon>
        <taxon>Pentapetalae</taxon>
        <taxon>rosids</taxon>
        <taxon>malvids</taxon>
        <taxon>Sapindales</taxon>
        <taxon>Rutaceae</taxon>
        <taxon>Aurantioideae</taxon>
        <taxon>Citrus</taxon>
    </lineage>
</organism>